<reference evidence="1" key="2">
    <citation type="journal article" date="2015" name="Data Brief">
        <title>Shoot transcriptome of the giant reed, Arundo donax.</title>
        <authorList>
            <person name="Barrero R.A."/>
            <person name="Guerrero F.D."/>
            <person name="Moolhuijzen P."/>
            <person name="Goolsby J.A."/>
            <person name="Tidwell J."/>
            <person name="Bellgard S.E."/>
            <person name="Bellgard M.I."/>
        </authorList>
    </citation>
    <scope>NUCLEOTIDE SEQUENCE</scope>
    <source>
        <tissue evidence="1">Shoot tissue taken approximately 20 cm above the soil surface</tissue>
    </source>
</reference>
<name>A0A0A9NB44_ARUDO</name>
<accession>A0A0A9NB44</accession>
<proteinExistence type="predicted"/>
<reference evidence="1" key="1">
    <citation type="submission" date="2014-09" db="EMBL/GenBank/DDBJ databases">
        <authorList>
            <person name="Magalhaes I.L.F."/>
            <person name="Oliveira U."/>
            <person name="Santos F.R."/>
            <person name="Vidigal T.H.D.A."/>
            <person name="Brescovit A.D."/>
            <person name="Santos A.J."/>
        </authorList>
    </citation>
    <scope>NUCLEOTIDE SEQUENCE</scope>
    <source>
        <tissue evidence="1">Shoot tissue taken approximately 20 cm above the soil surface</tissue>
    </source>
</reference>
<sequence length="72" mass="8123">MILVDLGSIRVHECKICSQMLIKFLLYQAFNLCILIIHTSECPAMDSGRHVGIVALLAVVHLIESLWRLGYI</sequence>
<dbReference type="AlphaFoldDB" id="A0A0A9NB44"/>
<evidence type="ECO:0000313" key="1">
    <source>
        <dbReference type="EMBL" id="JAD25413.1"/>
    </source>
</evidence>
<protein>
    <submittedName>
        <fullName evidence="1">Uncharacterized protein</fullName>
    </submittedName>
</protein>
<dbReference type="EMBL" id="GBRH01272482">
    <property type="protein sequence ID" value="JAD25413.1"/>
    <property type="molecule type" value="Transcribed_RNA"/>
</dbReference>
<organism evidence="1">
    <name type="scientific">Arundo donax</name>
    <name type="common">Giant reed</name>
    <name type="synonym">Donax arundinaceus</name>
    <dbReference type="NCBI Taxonomy" id="35708"/>
    <lineage>
        <taxon>Eukaryota</taxon>
        <taxon>Viridiplantae</taxon>
        <taxon>Streptophyta</taxon>
        <taxon>Embryophyta</taxon>
        <taxon>Tracheophyta</taxon>
        <taxon>Spermatophyta</taxon>
        <taxon>Magnoliopsida</taxon>
        <taxon>Liliopsida</taxon>
        <taxon>Poales</taxon>
        <taxon>Poaceae</taxon>
        <taxon>PACMAD clade</taxon>
        <taxon>Arundinoideae</taxon>
        <taxon>Arundineae</taxon>
        <taxon>Arundo</taxon>
    </lineage>
</organism>